<dbReference type="AlphaFoldDB" id="A0A167R2H2"/>
<feature type="compositionally biased region" description="Polar residues" evidence="1">
    <location>
        <begin position="27"/>
        <end position="41"/>
    </location>
</feature>
<keyword evidence="3" id="KW-1185">Reference proteome</keyword>
<feature type="region of interest" description="Disordered" evidence="1">
    <location>
        <begin position="1"/>
        <end position="142"/>
    </location>
</feature>
<dbReference type="STRING" id="1330018.A0A167R2H2"/>
<sequence>MSEPPTDSGEQDEQRSGQDPAHISFPLTLQNATSASNSPRSASGPLPPQPPAPPPPTFTLPPLPPGLISTDAHGRPYPLLPPSAYDPLPPSRKRTRSPSESSTSEQRGYADLPFPDASPSQLVAESSGRPRRASLPTRSGTRVQLACVAW</sequence>
<proteinExistence type="predicted"/>
<evidence type="ECO:0000313" key="3">
    <source>
        <dbReference type="Proteomes" id="UP000076738"/>
    </source>
</evidence>
<feature type="compositionally biased region" description="Pro residues" evidence="1">
    <location>
        <begin position="45"/>
        <end position="65"/>
    </location>
</feature>
<evidence type="ECO:0000256" key="1">
    <source>
        <dbReference type="SAM" id="MobiDB-lite"/>
    </source>
</evidence>
<dbReference type="EMBL" id="KV417269">
    <property type="protein sequence ID" value="KZP00485.1"/>
    <property type="molecule type" value="Genomic_DNA"/>
</dbReference>
<accession>A0A167R2H2</accession>
<dbReference type="Proteomes" id="UP000076738">
    <property type="component" value="Unassembled WGS sequence"/>
</dbReference>
<protein>
    <submittedName>
        <fullName evidence="2">Uncharacterized protein</fullName>
    </submittedName>
</protein>
<gene>
    <name evidence="2" type="ORF">CALVIDRAFT_533492</name>
</gene>
<name>A0A167R2H2_CALVF</name>
<organism evidence="2 3">
    <name type="scientific">Calocera viscosa (strain TUFC12733)</name>
    <dbReference type="NCBI Taxonomy" id="1330018"/>
    <lineage>
        <taxon>Eukaryota</taxon>
        <taxon>Fungi</taxon>
        <taxon>Dikarya</taxon>
        <taxon>Basidiomycota</taxon>
        <taxon>Agaricomycotina</taxon>
        <taxon>Dacrymycetes</taxon>
        <taxon>Dacrymycetales</taxon>
        <taxon>Dacrymycetaceae</taxon>
        <taxon>Calocera</taxon>
    </lineage>
</organism>
<reference evidence="2 3" key="1">
    <citation type="journal article" date="2016" name="Mol. Biol. Evol.">
        <title>Comparative Genomics of Early-Diverging Mushroom-Forming Fungi Provides Insights into the Origins of Lignocellulose Decay Capabilities.</title>
        <authorList>
            <person name="Nagy L.G."/>
            <person name="Riley R."/>
            <person name="Tritt A."/>
            <person name="Adam C."/>
            <person name="Daum C."/>
            <person name="Floudas D."/>
            <person name="Sun H."/>
            <person name="Yadav J.S."/>
            <person name="Pangilinan J."/>
            <person name="Larsson K.H."/>
            <person name="Matsuura K."/>
            <person name="Barry K."/>
            <person name="Labutti K."/>
            <person name="Kuo R."/>
            <person name="Ohm R.A."/>
            <person name="Bhattacharya S.S."/>
            <person name="Shirouzu T."/>
            <person name="Yoshinaga Y."/>
            <person name="Martin F.M."/>
            <person name="Grigoriev I.V."/>
            <person name="Hibbett D.S."/>
        </authorList>
    </citation>
    <scope>NUCLEOTIDE SEQUENCE [LARGE SCALE GENOMIC DNA]</scope>
    <source>
        <strain evidence="2 3">TUFC12733</strain>
    </source>
</reference>
<evidence type="ECO:0000313" key="2">
    <source>
        <dbReference type="EMBL" id="KZP00485.1"/>
    </source>
</evidence>
<dbReference type="OrthoDB" id="39175at2759"/>